<dbReference type="PANTHER" id="PTHR21505:SF12">
    <property type="entry name" value="MADF DOMAIN-CONTAINING PROTEIN-RELATED"/>
    <property type="match status" value="1"/>
</dbReference>
<accession>A0AAN9XZI4</accession>
<feature type="compositionally biased region" description="Low complexity" evidence="1">
    <location>
        <begin position="329"/>
        <end position="343"/>
    </location>
</feature>
<evidence type="ECO:0000313" key="3">
    <source>
        <dbReference type="EMBL" id="KAK7574180.1"/>
    </source>
</evidence>
<feature type="compositionally biased region" description="Basic residues" evidence="1">
    <location>
        <begin position="182"/>
        <end position="192"/>
    </location>
</feature>
<dbReference type="InterPro" id="IPR006578">
    <property type="entry name" value="MADF-dom"/>
</dbReference>
<dbReference type="SMART" id="SM00595">
    <property type="entry name" value="MADF"/>
    <property type="match status" value="1"/>
</dbReference>
<proteinExistence type="predicted"/>
<comment type="caution">
    <text evidence="3">The sequence shown here is derived from an EMBL/GenBank/DDBJ whole genome shotgun (WGS) entry which is preliminary data.</text>
</comment>
<keyword evidence="4" id="KW-1185">Reference proteome</keyword>
<feature type="domain" description="MADF" evidence="2">
    <location>
        <begin position="12"/>
        <end position="105"/>
    </location>
</feature>
<dbReference type="PROSITE" id="PS51029">
    <property type="entry name" value="MADF"/>
    <property type="match status" value="1"/>
</dbReference>
<dbReference type="AlphaFoldDB" id="A0AAN9XZI4"/>
<reference evidence="3 4" key="1">
    <citation type="submission" date="2024-03" db="EMBL/GenBank/DDBJ databases">
        <title>Adaptation during the transition from Ophiocordyceps entomopathogen to insect associate is accompanied by gene loss and intensified selection.</title>
        <authorList>
            <person name="Ward C.M."/>
            <person name="Onetto C.A."/>
            <person name="Borneman A.R."/>
        </authorList>
    </citation>
    <scope>NUCLEOTIDE SEQUENCE [LARGE SCALE GENOMIC DNA]</scope>
    <source>
        <strain evidence="3">AWRI1</strain>
        <tissue evidence="3">Single Adult Female</tissue>
    </source>
</reference>
<evidence type="ECO:0000256" key="1">
    <source>
        <dbReference type="SAM" id="MobiDB-lite"/>
    </source>
</evidence>
<dbReference type="Proteomes" id="UP001367676">
    <property type="component" value="Unassembled WGS sequence"/>
</dbReference>
<gene>
    <name evidence="3" type="ORF">V9T40_011371</name>
</gene>
<feature type="compositionally biased region" description="Low complexity" evidence="1">
    <location>
        <begin position="351"/>
        <end position="361"/>
    </location>
</feature>
<evidence type="ECO:0000259" key="2">
    <source>
        <dbReference type="PROSITE" id="PS51029"/>
    </source>
</evidence>
<dbReference type="Pfam" id="PF10545">
    <property type="entry name" value="MADF_DNA_bdg"/>
    <property type="match status" value="1"/>
</dbReference>
<sequence length="372" mass="42215">MALEWTNERCLQLIEEIRKKRVIWEPRDAKKKNRRSKNDAIAAVAAVFSTTSSEIIRKWRNLTQSYRVYKRRTKKTTTGMGAKEVYRPNWFAFNALNDFMNDVYTPQATTDTMADEGSVEMTEDEDSEYHDAEFREYCVDDPLPAGSDDTHEENSDITNTDEGNRDANASSSTDEAVIHGKSPAKKQFKSPKKVIPSLRKTLKREHPEEHSEDPRVAEAYDYLISKKQKEDSASSKTMKDECDLFGEFIASQLRKEDSETRDLMMHEIHGMIFNLKCNKTYSHLSLTPLHMRYPTQHSSSMPTFLGMHSPTTDVYNYPPATATTPSPNFPASVSPMSSNSNSNPPTPPSSTYPYFPMSSPSITSERAMSPDA</sequence>
<dbReference type="PANTHER" id="PTHR21505">
    <property type="entry name" value="MADF DOMAIN-CONTAINING PROTEIN-RELATED"/>
    <property type="match status" value="1"/>
</dbReference>
<protein>
    <recommendedName>
        <fullName evidence="2">MADF domain-containing protein</fullName>
    </recommendedName>
</protein>
<feature type="compositionally biased region" description="Basic and acidic residues" evidence="1">
    <location>
        <begin position="204"/>
        <end position="217"/>
    </location>
</feature>
<name>A0AAN9XZI4_9HEMI</name>
<evidence type="ECO:0000313" key="4">
    <source>
        <dbReference type="Proteomes" id="UP001367676"/>
    </source>
</evidence>
<organism evidence="3 4">
    <name type="scientific">Parthenolecanium corni</name>
    <dbReference type="NCBI Taxonomy" id="536013"/>
    <lineage>
        <taxon>Eukaryota</taxon>
        <taxon>Metazoa</taxon>
        <taxon>Ecdysozoa</taxon>
        <taxon>Arthropoda</taxon>
        <taxon>Hexapoda</taxon>
        <taxon>Insecta</taxon>
        <taxon>Pterygota</taxon>
        <taxon>Neoptera</taxon>
        <taxon>Paraneoptera</taxon>
        <taxon>Hemiptera</taxon>
        <taxon>Sternorrhyncha</taxon>
        <taxon>Coccoidea</taxon>
        <taxon>Coccidae</taxon>
        <taxon>Parthenolecanium</taxon>
    </lineage>
</organism>
<dbReference type="EMBL" id="JBBCAQ010000037">
    <property type="protein sequence ID" value="KAK7574180.1"/>
    <property type="molecule type" value="Genomic_DNA"/>
</dbReference>
<feature type="compositionally biased region" description="Polar residues" evidence="1">
    <location>
        <begin position="156"/>
        <end position="174"/>
    </location>
</feature>
<feature type="region of interest" description="Disordered" evidence="1">
    <location>
        <begin position="326"/>
        <end position="372"/>
    </location>
</feature>
<feature type="region of interest" description="Disordered" evidence="1">
    <location>
        <begin position="139"/>
        <end position="217"/>
    </location>
</feature>